<reference evidence="3 4" key="1">
    <citation type="submission" date="2013-11" db="EMBL/GenBank/DDBJ databases">
        <title>The Genome Sequence of Plasmodium yoelii 17X.</title>
        <authorList>
            <consortium name="The Broad Institute Genomics Platform"/>
            <consortium name="The Broad Institute Genome Sequencing Center for Infectious Disease"/>
            <person name="Neafsey D."/>
            <person name="Adams J."/>
            <person name="Walker B."/>
            <person name="Young S.K."/>
            <person name="Zeng Q."/>
            <person name="Gargeya S."/>
            <person name="Fitzgerald M."/>
            <person name="Haas B."/>
            <person name="Abouelleil A."/>
            <person name="Alvarado L."/>
            <person name="Chapman S.B."/>
            <person name="Gainer-Dewar J."/>
            <person name="Goldberg J."/>
            <person name="Griggs A."/>
            <person name="Gujja S."/>
            <person name="Hansen M."/>
            <person name="Howarth C."/>
            <person name="Imamovic A."/>
            <person name="Ireland A."/>
            <person name="Larimer J."/>
            <person name="McCowan C."/>
            <person name="Murphy C."/>
            <person name="Pearson M."/>
            <person name="Poon T.W."/>
            <person name="Priest M."/>
            <person name="Roberts A."/>
            <person name="Saif S."/>
            <person name="Shea T."/>
            <person name="Sykes S."/>
            <person name="Wortman J."/>
            <person name="Nusbaum C."/>
            <person name="Birren B."/>
        </authorList>
    </citation>
    <scope>NUCLEOTIDE SEQUENCE [LARGE SCALE GENOMIC DNA]</scope>
    <source>
        <strain evidence="3 4">17X</strain>
    </source>
</reference>
<keyword evidence="2" id="KW-1133">Transmembrane helix</keyword>
<keyword evidence="2" id="KW-0472">Membrane</keyword>
<dbReference type="AlphaFoldDB" id="V7PIA1"/>
<feature type="region of interest" description="Disordered" evidence="1">
    <location>
        <begin position="246"/>
        <end position="276"/>
    </location>
</feature>
<dbReference type="Proteomes" id="UP000018538">
    <property type="component" value="Unassembled WGS sequence"/>
</dbReference>
<sequence length="342" mass="39978">MDIINNHKFKHKLCYTYDQNCGEFSTLWKFFSDELNESGKYYFNYGALKKYCPKSGNCDNDIDKIDAGCLWLFNKFYGDRLNFSNYANDRIGVAVYIMVWLGYKLNKMLNTKFSDLNEFYSNHMQTVSEYKQPITDVTGYTSYIDLINKHNYVVDISNENMPKFYDAFKIVCNMINNVDKKDGGKTYLEYANKFVDEYEKLFNDNNNVEGNSYNKLLYRLSNDYTNYGKTTADPSMRHIIPELPTEKKKQISSISKESQNSLSSETPTSVSEISDPDLMPPSSSILNKLIPIPLIFVAILILLGIAYKVNNKSIKKYIQHRYSLFRSRKRSQKQYLRENLKR</sequence>
<keyword evidence="2" id="KW-0812">Transmembrane</keyword>
<keyword evidence="4" id="KW-1185">Reference proteome</keyword>
<evidence type="ECO:0000313" key="4">
    <source>
        <dbReference type="Proteomes" id="UP000018538"/>
    </source>
</evidence>
<organism evidence="3 4">
    <name type="scientific">Plasmodium yoelii 17X</name>
    <dbReference type="NCBI Taxonomy" id="1323249"/>
    <lineage>
        <taxon>Eukaryota</taxon>
        <taxon>Sar</taxon>
        <taxon>Alveolata</taxon>
        <taxon>Apicomplexa</taxon>
        <taxon>Aconoidasida</taxon>
        <taxon>Haemosporida</taxon>
        <taxon>Plasmodiidae</taxon>
        <taxon>Plasmodium</taxon>
        <taxon>Plasmodium (Vinckeia)</taxon>
    </lineage>
</organism>
<dbReference type="InterPro" id="IPR006477">
    <property type="entry name" value="Yir_bir_cir"/>
</dbReference>
<dbReference type="NCBIfam" id="TIGR01590">
    <property type="entry name" value="yir-bir-cir_Pla"/>
    <property type="match status" value="1"/>
</dbReference>
<dbReference type="Pfam" id="PF06022">
    <property type="entry name" value="Cir_Bir_Yir"/>
    <property type="match status" value="1"/>
</dbReference>
<dbReference type="EMBL" id="KI635790">
    <property type="protein sequence ID" value="ETB58038.1"/>
    <property type="molecule type" value="Genomic_DNA"/>
</dbReference>
<feature type="compositionally biased region" description="Low complexity" evidence="1">
    <location>
        <begin position="251"/>
        <end position="265"/>
    </location>
</feature>
<gene>
    <name evidence="3" type="ORF">YYC_04131</name>
</gene>
<name>V7PIA1_PLAYE</name>
<feature type="transmembrane region" description="Helical" evidence="2">
    <location>
        <begin position="289"/>
        <end position="307"/>
    </location>
</feature>
<evidence type="ECO:0000313" key="3">
    <source>
        <dbReference type="EMBL" id="ETB58038.1"/>
    </source>
</evidence>
<proteinExistence type="predicted"/>
<evidence type="ECO:0000256" key="2">
    <source>
        <dbReference type="SAM" id="Phobius"/>
    </source>
</evidence>
<evidence type="ECO:0000256" key="1">
    <source>
        <dbReference type="SAM" id="MobiDB-lite"/>
    </source>
</evidence>
<accession>V7PIA1</accession>
<protein>
    <recommendedName>
        <fullName evidence="5">YIR protein</fullName>
    </recommendedName>
</protein>
<dbReference type="OrthoDB" id="373201at2759"/>
<evidence type="ECO:0008006" key="5">
    <source>
        <dbReference type="Google" id="ProtNLM"/>
    </source>
</evidence>